<dbReference type="Proteomes" id="UP000008177">
    <property type="component" value="Unplaced contigs"/>
</dbReference>
<sequence>MTDINDDSGMEVSGQFSIERLLAHWIEMQIEDEKRTNKRFMVNKELPVQKVRFFADMPAVEKEHATRLKYQLSIIYSRTTDSSLFTLL</sequence>
<proteinExistence type="predicted"/>
<organism evidence="1 2">
    <name type="scientific">Botryotinia fuckeliana (strain T4)</name>
    <name type="common">Noble rot fungus</name>
    <name type="synonym">Botrytis cinerea</name>
    <dbReference type="NCBI Taxonomy" id="999810"/>
    <lineage>
        <taxon>Eukaryota</taxon>
        <taxon>Fungi</taxon>
        <taxon>Dikarya</taxon>
        <taxon>Ascomycota</taxon>
        <taxon>Pezizomycotina</taxon>
        <taxon>Leotiomycetes</taxon>
        <taxon>Helotiales</taxon>
        <taxon>Sclerotiniaceae</taxon>
        <taxon>Botrytis</taxon>
    </lineage>
</organism>
<reference evidence="2" key="1">
    <citation type="journal article" date="2011" name="PLoS Genet.">
        <title>Genomic analysis of the necrotrophic fungal pathogens Sclerotinia sclerotiorum and Botrytis cinerea.</title>
        <authorList>
            <person name="Amselem J."/>
            <person name="Cuomo C.A."/>
            <person name="van Kan J.A."/>
            <person name="Viaud M."/>
            <person name="Benito E.P."/>
            <person name="Couloux A."/>
            <person name="Coutinho P.M."/>
            <person name="de Vries R.P."/>
            <person name="Dyer P.S."/>
            <person name="Fillinger S."/>
            <person name="Fournier E."/>
            <person name="Gout L."/>
            <person name="Hahn M."/>
            <person name="Kohn L."/>
            <person name="Lapalu N."/>
            <person name="Plummer K.M."/>
            <person name="Pradier J.M."/>
            <person name="Quevillon E."/>
            <person name="Sharon A."/>
            <person name="Simon A."/>
            <person name="ten Have A."/>
            <person name="Tudzynski B."/>
            <person name="Tudzynski P."/>
            <person name="Wincker P."/>
            <person name="Andrew M."/>
            <person name="Anthouard V."/>
            <person name="Beever R.E."/>
            <person name="Beffa R."/>
            <person name="Benoit I."/>
            <person name="Bouzid O."/>
            <person name="Brault B."/>
            <person name="Chen Z."/>
            <person name="Choquer M."/>
            <person name="Collemare J."/>
            <person name="Cotton P."/>
            <person name="Danchin E.G."/>
            <person name="Da Silva C."/>
            <person name="Gautier A."/>
            <person name="Giraud C."/>
            <person name="Giraud T."/>
            <person name="Gonzalez C."/>
            <person name="Grossetete S."/>
            <person name="Guldener U."/>
            <person name="Henrissat B."/>
            <person name="Howlett B.J."/>
            <person name="Kodira C."/>
            <person name="Kretschmer M."/>
            <person name="Lappartient A."/>
            <person name="Leroch M."/>
            <person name="Levis C."/>
            <person name="Mauceli E."/>
            <person name="Neuveglise C."/>
            <person name="Oeser B."/>
            <person name="Pearson M."/>
            <person name="Poulain J."/>
            <person name="Poussereau N."/>
            <person name="Quesneville H."/>
            <person name="Rascle C."/>
            <person name="Schumacher J."/>
            <person name="Segurens B."/>
            <person name="Sexton A."/>
            <person name="Silva E."/>
            <person name="Sirven C."/>
            <person name="Soanes D.M."/>
            <person name="Talbot N.J."/>
            <person name="Templeton M."/>
            <person name="Yandava C."/>
            <person name="Yarden O."/>
            <person name="Zeng Q."/>
            <person name="Rollins J.A."/>
            <person name="Lebrun M.H."/>
            <person name="Dickman M."/>
        </authorList>
    </citation>
    <scope>NUCLEOTIDE SEQUENCE [LARGE SCALE GENOMIC DNA]</scope>
    <source>
        <strain evidence="2">T4</strain>
    </source>
</reference>
<accession>G2YG83</accession>
<evidence type="ECO:0000313" key="1">
    <source>
        <dbReference type="EMBL" id="CCD50781.1"/>
    </source>
</evidence>
<evidence type="ECO:0000313" key="2">
    <source>
        <dbReference type="Proteomes" id="UP000008177"/>
    </source>
</evidence>
<dbReference type="InParanoid" id="G2YG83"/>
<name>G2YG83_BOTF4</name>
<protein>
    <submittedName>
        <fullName evidence="1">Uncharacterized protein</fullName>
    </submittedName>
</protein>
<dbReference type="HOGENOM" id="CLU_2468796_0_0_1"/>
<dbReference type="EMBL" id="FQ790328">
    <property type="protein sequence ID" value="CCD50781.1"/>
    <property type="molecule type" value="Genomic_DNA"/>
</dbReference>
<gene>
    <name evidence="1" type="ORF">BofuT4_uP088440.1</name>
</gene>
<dbReference type="AlphaFoldDB" id="G2YG83"/>